<dbReference type="InParanoid" id="A0A251S8P1"/>
<dbReference type="Gramene" id="mRNA:HanXRQr2_Chr15g0693881">
    <property type="protein sequence ID" value="mRNA:HanXRQr2_Chr15g0693881"/>
    <property type="gene ID" value="HanXRQr2_Chr15g0693881"/>
</dbReference>
<accession>A0A251S8P1</accession>
<gene>
    <name evidence="2" type="ORF">HannXRQ_Chr15g0480561</name>
    <name evidence="1" type="ORF">HanXRQr2_Chr15g0693881</name>
</gene>
<proteinExistence type="predicted"/>
<keyword evidence="3" id="KW-1185">Reference proteome</keyword>
<organism evidence="2 3">
    <name type="scientific">Helianthus annuus</name>
    <name type="common">Common sunflower</name>
    <dbReference type="NCBI Taxonomy" id="4232"/>
    <lineage>
        <taxon>Eukaryota</taxon>
        <taxon>Viridiplantae</taxon>
        <taxon>Streptophyta</taxon>
        <taxon>Embryophyta</taxon>
        <taxon>Tracheophyta</taxon>
        <taxon>Spermatophyta</taxon>
        <taxon>Magnoliopsida</taxon>
        <taxon>eudicotyledons</taxon>
        <taxon>Gunneridae</taxon>
        <taxon>Pentapetalae</taxon>
        <taxon>asterids</taxon>
        <taxon>campanulids</taxon>
        <taxon>Asterales</taxon>
        <taxon>Asteraceae</taxon>
        <taxon>Asteroideae</taxon>
        <taxon>Heliantheae alliance</taxon>
        <taxon>Heliantheae</taxon>
        <taxon>Helianthus</taxon>
    </lineage>
</organism>
<sequence length="72" mass="8208">MKPPKSDGNWFKSTHKHQRQSFNNCINNRETTVGFTGGTIFTTKFMFQISISMGGSCSSKFRLQQMARRTGK</sequence>
<protein>
    <submittedName>
        <fullName evidence="2">Uncharacterized protein</fullName>
    </submittedName>
</protein>
<dbReference type="AlphaFoldDB" id="A0A251S8P1"/>
<dbReference type="EMBL" id="MNCJ02000330">
    <property type="protein sequence ID" value="KAF5764592.1"/>
    <property type="molecule type" value="Genomic_DNA"/>
</dbReference>
<evidence type="ECO:0000313" key="2">
    <source>
        <dbReference type="EMBL" id="OTF95207.1"/>
    </source>
</evidence>
<dbReference type="EMBL" id="CM007904">
    <property type="protein sequence ID" value="OTF95207.1"/>
    <property type="molecule type" value="Genomic_DNA"/>
</dbReference>
<dbReference type="Proteomes" id="UP000215914">
    <property type="component" value="Chromosome 15"/>
</dbReference>
<evidence type="ECO:0000313" key="3">
    <source>
        <dbReference type="Proteomes" id="UP000215914"/>
    </source>
</evidence>
<reference evidence="1 3" key="1">
    <citation type="journal article" date="2017" name="Nature">
        <title>The sunflower genome provides insights into oil metabolism, flowering and Asterid evolution.</title>
        <authorList>
            <person name="Badouin H."/>
            <person name="Gouzy J."/>
            <person name="Grassa C.J."/>
            <person name="Murat F."/>
            <person name="Staton S.E."/>
            <person name="Cottret L."/>
            <person name="Lelandais-Briere C."/>
            <person name="Owens G.L."/>
            <person name="Carrere S."/>
            <person name="Mayjonade B."/>
            <person name="Legrand L."/>
            <person name="Gill N."/>
            <person name="Kane N.C."/>
            <person name="Bowers J.E."/>
            <person name="Hubner S."/>
            <person name="Bellec A."/>
            <person name="Berard A."/>
            <person name="Berges H."/>
            <person name="Blanchet N."/>
            <person name="Boniface M.C."/>
            <person name="Brunel D."/>
            <person name="Catrice O."/>
            <person name="Chaidir N."/>
            <person name="Claudel C."/>
            <person name="Donnadieu C."/>
            <person name="Faraut T."/>
            <person name="Fievet G."/>
            <person name="Helmstetter N."/>
            <person name="King M."/>
            <person name="Knapp S.J."/>
            <person name="Lai Z."/>
            <person name="Le Paslier M.C."/>
            <person name="Lippi Y."/>
            <person name="Lorenzon L."/>
            <person name="Mandel J.R."/>
            <person name="Marage G."/>
            <person name="Marchand G."/>
            <person name="Marquand E."/>
            <person name="Bret-Mestries E."/>
            <person name="Morien E."/>
            <person name="Nambeesan S."/>
            <person name="Nguyen T."/>
            <person name="Pegot-Espagnet P."/>
            <person name="Pouilly N."/>
            <person name="Raftis F."/>
            <person name="Sallet E."/>
            <person name="Schiex T."/>
            <person name="Thomas J."/>
            <person name="Vandecasteele C."/>
            <person name="Vares D."/>
            <person name="Vear F."/>
            <person name="Vautrin S."/>
            <person name="Crespi M."/>
            <person name="Mangin B."/>
            <person name="Burke J.M."/>
            <person name="Salse J."/>
            <person name="Munos S."/>
            <person name="Vincourt P."/>
            <person name="Rieseberg L.H."/>
            <person name="Langlade N.B."/>
        </authorList>
    </citation>
    <scope>NUCLEOTIDE SEQUENCE [LARGE SCALE GENOMIC DNA]</scope>
    <source>
        <strain evidence="3">cv. SF193</strain>
        <tissue evidence="1">Leaves</tissue>
    </source>
</reference>
<reference evidence="1" key="3">
    <citation type="submission" date="2020-06" db="EMBL/GenBank/DDBJ databases">
        <title>Helianthus annuus Genome sequencing and assembly Release 2.</title>
        <authorList>
            <person name="Gouzy J."/>
            <person name="Langlade N."/>
            <person name="Munos S."/>
        </authorList>
    </citation>
    <scope>NUCLEOTIDE SEQUENCE</scope>
    <source>
        <tissue evidence="1">Leaves</tissue>
    </source>
</reference>
<evidence type="ECO:0000313" key="1">
    <source>
        <dbReference type="EMBL" id="KAF5764592.1"/>
    </source>
</evidence>
<name>A0A251S8P1_HELAN</name>
<reference evidence="2" key="2">
    <citation type="submission" date="2017-02" db="EMBL/GenBank/DDBJ databases">
        <title>Sunflower complete genome.</title>
        <authorList>
            <person name="Langlade N."/>
            <person name="Munos S."/>
        </authorList>
    </citation>
    <scope>NUCLEOTIDE SEQUENCE [LARGE SCALE GENOMIC DNA]</scope>
    <source>
        <tissue evidence="2">Leaves</tissue>
    </source>
</reference>